<dbReference type="Gene3D" id="3.30.160.110">
    <property type="entry name" value="Siroheme synthase, domain 2"/>
    <property type="match status" value="1"/>
</dbReference>
<evidence type="ECO:0000256" key="5">
    <source>
        <dbReference type="ARBA" id="ARBA00023244"/>
    </source>
</evidence>
<evidence type="ECO:0000256" key="1">
    <source>
        <dbReference type="ARBA" id="ARBA00005010"/>
    </source>
</evidence>
<dbReference type="Pfam" id="PF14824">
    <property type="entry name" value="Sirohm_synth_M"/>
    <property type="match status" value="1"/>
</dbReference>
<evidence type="ECO:0000256" key="4">
    <source>
        <dbReference type="ARBA" id="ARBA00023027"/>
    </source>
</evidence>
<dbReference type="KEGG" id="ssei:FJR45_08395"/>
<name>A0A7M1B375_9BACT</name>
<keyword evidence="3" id="KW-0560">Oxidoreductase</keyword>
<evidence type="ECO:0000259" key="7">
    <source>
        <dbReference type="Pfam" id="PF14824"/>
    </source>
</evidence>
<dbReference type="UniPathway" id="UPA00262">
    <property type="reaction ID" value="UER00222"/>
</dbReference>
<dbReference type="PANTHER" id="PTHR35330:SF1">
    <property type="entry name" value="SIROHEME BIOSYNTHESIS PROTEIN MET8"/>
    <property type="match status" value="1"/>
</dbReference>
<evidence type="ECO:0000256" key="3">
    <source>
        <dbReference type="ARBA" id="ARBA00023002"/>
    </source>
</evidence>
<dbReference type="Pfam" id="PF13241">
    <property type="entry name" value="NAD_binding_7"/>
    <property type="match status" value="1"/>
</dbReference>
<comment type="catalytic activity">
    <reaction evidence="6">
        <text>precorrin-2 + NAD(+) = sirohydrochlorin + NADH + 2 H(+)</text>
        <dbReference type="Rhea" id="RHEA:15613"/>
        <dbReference type="ChEBI" id="CHEBI:15378"/>
        <dbReference type="ChEBI" id="CHEBI:57540"/>
        <dbReference type="ChEBI" id="CHEBI:57945"/>
        <dbReference type="ChEBI" id="CHEBI:58351"/>
        <dbReference type="ChEBI" id="CHEBI:58827"/>
        <dbReference type="EC" id="1.3.1.76"/>
    </reaction>
</comment>
<evidence type="ECO:0000313" key="8">
    <source>
        <dbReference type="EMBL" id="QOP43966.1"/>
    </source>
</evidence>
<dbReference type="InterPro" id="IPR028281">
    <property type="entry name" value="Sirohaem_synthase_central"/>
</dbReference>
<dbReference type="Proteomes" id="UP000593719">
    <property type="component" value="Chromosome"/>
</dbReference>
<comment type="pathway">
    <text evidence="1">Porphyrin-containing compound metabolism; siroheme biosynthesis; sirohydrochlorin from precorrin-2: step 1/1.</text>
</comment>
<dbReference type="GO" id="GO:0043115">
    <property type="term" value="F:precorrin-2 dehydrogenase activity"/>
    <property type="evidence" value="ECO:0007669"/>
    <property type="project" value="UniProtKB-EC"/>
</dbReference>
<proteinExistence type="predicted"/>
<dbReference type="AlphaFoldDB" id="A0A7M1B375"/>
<dbReference type="RefSeq" id="WP_193150147.1">
    <property type="nucleotide sequence ID" value="NZ_CP041235.1"/>
</dbReference>
<dbReference type="PANTHER" id="PTHR35330">
    <property type="entry name" value="SIROHEME BIOSYNTHESIS PROTEIN MET8"/>
    <property type="match status" value="1"/>
</dbReference>
<dbReference type="InterPro" id="IPR036291">
    <property type="entry name" value="NAD(P)-bd_dom_sf"/>
</dbReference>
<gene>
    <name evidence="8" type="ORF">FJR45_08395</name>
</gene>
<evidence type="ECO:0000256" key="6">
    <source>
        <dbReference type="ARBA" id="ARBA00047561"/>
    </source>
</evidence>
<reference evidence="8 9" key="1">
    <citation type="submission" date="2019-06" db="EMBL/GenBank/DDBJ databases">
        <title>Sulfurimonas gotlandica sp. nov., a chemoautotrophic and psychrotolerant epsilonproteobacterium isolated from a pelagic redoxcline, and an emended description of the genus Sulfurimonas.</title>
        <authorList>
            <person name="Wang S."/>
            <person name="Jiang L."/>
            <person name="Shao Z."/>
        </authorList>
    </citation>
    <scope>NUCLEOTIDE SEQUENCE [LARGE SCALE GENOMIC DNA]</scope>
    <source>
        <strain evidence="8 9">S2-6</strain>
    </source>
</reference>
<accession>A0A7M1B375</accession>
<sequence>MAYFPAFLKLDGKKILIVGGGNVAYEKLEHLLDFTKDIHIIANEFSEEMLQRIEEENLVYEKRKYKKGDIREFAVAVVAVDSIALQAEIFEESKQYNCLCNAVDSVEYCDFIFPSYVKKEDLIIAISTSGASPAMAKHLRKYLQKMIPNGISEFLQEMKKLRKSLPKGKERMKMLDEKAKKYIENWSHNER</sequence>
<dbReference type="InterPro" id="IPR028161">
    <property type="entry name" value="Met8-like"/>
</dbReference>
<dbReference type="GO" id="GO:0004325">
    <property type="term" value="F:ferrochelatase activity"/>
    <property type="evidence" value="ECO:0007669"/>
    <property type="project" value="InterPro"/>
</dbReference>
<dbReference type="SUPFAM" id="SSF51735">
    <property type="entry name" value="NAD(P)-binding Rossmann-fold domains"/>
    <property type="match status" value="1"/>
</dbReference>
<organism evidence="8 9">
    <name type="scientific">Sulfurimonas sediminis</name>
    <dbReference type="NCBI Taxonomy" id="2590020"/>
    <lineage>
        <taxon>Bacteria</taxon>
        <taxon>Pseudomonadati</taxon>
        <taxon>Campylobacterota</taxon>
        <taxon>Epsilonproteobacteria</taxon>
        <taxon>Campylobacterales</taxon>
        <taxon>Sulfurimonadaceae</taxon>
        <taxon>Sulfurimonas</taxon>
    </lineage>
</organism>
<dbReference type="NCBIfam" id="TIGR01470">
    <property type="entry name" value="cysG_Nterm"/>
    <property type="match status" value="1"/>
</dbReference>
<keyword evidence="5" id="KW-0627">Porphyrin biosynthesis</keyword>
<dbReference type="EMBL" id="CP041235">
    <property type="protein sequence ID" value="QOP43966.1"/>
    <property type="molecule type" value="Genomic_DNA"/>
</dbReference>
<dbReference type="EC" id="1.3.1.76" evidence="2"/>
<dbReference type="SUPFAM" id="SSF75615">
    <property type="entry name" value="Siroheme synthase middle domains-like"/>
    <property type="match status" value="1"/>
</dbReference>
<keyword evidence="4" id="KW-0520">NAD</keyword>
<evidence type="ECO:0000313" key="9">
    <source>
        <dbReference type="Proteomes" id="UP000593719"/>
    </source>
</evidence>
<feature type="domain" description="Siroheme synthase central" evidence="7">
    <location>
        <begin position="124"/>
        <end position="144"/>
    </location>
</feature>
<dbReference type="GO" id="GO:0019354">
    <property type="term" value="P:siroheme biosynthetic process"/>
    <property type="evidence" value="ECO:0007669"/>
    <property type="project" value="UniProtKB-UniPathway"/>
</dbReference>
<protein>
    <recommendedName>
        <fullName evidence="2">precorrin-2 dehydrogenase</fullName>
        <ecNumber evidence="2">1.3.1.76</ecNumber>
    </recommendedName>
</protein>
<dbReference type="Gene3D" id="3.40.50.720">
    <property type="entry name" value="NAD(P)-binding Rossmann-like Domain"/>
    <property type="match status" value="1"/>
</dbReference>
<dbReference type="InterPro" id="IPR006367">
    <property type="entry name" value="Sirohaem_synthase_N"/>
</dbReference>
<keyword evidence="9" id="KW-1185">Reference proteome</keyword>
<evidence type="ECO:0000256" key="2">
    <source>
        <dbReference type="ARBA" id="ARBA00012400"/>
    </source>
</evidence>